<feature type="transmembrane region" description="Helical" evidence="1">
    <location>
        <begin position="444"/>
        <end position="468"/>
    </location>
</feature>
<dbReference type="RefSeq" id="WP_202202624.1">
    <property type="nucleotide sequence ID" value="NZ_BAAATO010000039.1"/>
</dbReference>
<dbReference type="Pfam" id="PF19814">
    <property type="entry name" value="DUF6297"/>
    <property type="match status" value="1"/>
</dbReference>
<evidence type="ECO:0000313" key="3">
    <source>
        <dbReference type="Proteomes" id="UP000608522"/>
    </source>
</evidence>
<feature type="transmembrane region" description="Helical" evidence="1">
    <location>
        <begin position="480"/>
        <end position="506"/>
    </location>
</feature>
<comment type="caution">
    <text evidence="2">The sequence shown here is derived from an EMBL/GenBank/DDBJ whole genome shotgun (WGS) entry which is preliminary data.</text>
</comment>
<feature type="transmembrane region" description="Helical" evidence="1">
    <location>
        <begin position="407"/>
        <end position="432"/>
    </location>
</feature>
<evidence type="ECO:0008006" key="4">
    <source>
        <dbReference type="Google" id="ProtNLM"/>
    </source>
</evidence>
<feature type="transmembrane region" description="Helical" evidence="1">
    <location>
        <begin position="156"/>
        <end position="180"/>
    </location>
</feature>
<sequence length="547" mass="56069">MAVTTGLARDEEDATAEAMAQAARARRARGPGRPRFDDVWAWVCVAVSTVVVLAGLVRSAPAVGHALGAPGGAAARTVLVASGLLLWAAQAALCVRLGPVLLGTAEITWLLPLPGDRGRLLRPRLTRAVVVATLAGLLTGTLAAALALLLEGRPRFAVLPVALGAHLALAWIAVAVGTLIEVRPALAGRARALGTGSAVIGCAIVFTGPAVPSVTPLAALCGPGGWAAWATAGAAQGVPLAWSVALGALLLCAAVALRAAFGAAAAIPTAELLQRGRTSRRAAQGATLLDLRALTLVLQSAGRRRGRLRMPRSRWAVIVWRDAVVLLRHPGRLAASLVALSAGAAATHLVARWLTESPHGPVGPLRSTATGLILVVPLYLAAVALAEPAYQDTDRPRRALLLPFPPGVLAVGHLAVPVLLLWAAAAAAWSVAHLPGTPARDLTAYATALLLAGPSLVGSTLVGAYRGAPRYDLLALSLDWYAAVPFVLWRLAPALAAGFVVAPWLWHTVSAAPGASDGSAVLWLAARSAAVLAWSAHRVGRQARDLS</sequence>
<feature type="transmembrane region" description="Helical" evidence="1">
    <location>
        <begin position="367"/>
        <end position="386"/>
    </location>
</feature>
<dbReference type="Proteomes" id="UP000608522">
    <property type="component" value="Unassembled WGS sequence"/>
</dbReference>
<feature type="transmembrane region" description="Helical" evidence="1">
    <location>
        <begin position="39"/>
        <end position="57"/>
    </location>
</feature>
<reference evidence="3" key="1">
    <citation type="submission" date="2023-07" db="EMBL/GenBank/DDBJ databases">
        <title>Whole genome shotgun sequence of Streptomyces spororaveus NBRC 15456.</title>
        <authorList>
            <person name="Komaki H."/>
            <person name="Tamura T."/>
        </authorList>
    </citation>
    <scope>NUCLEOTIDE SEQUENCE [LARGE SCALE GENOMIC DNA]</scope>
    <source>
        <strain evidence="3">NBRC 15456</strain>
    </source>
</reference>
<evidence type="ECO:0000313" key="2">
    <source>
        <dbReference type="EMBL" id="GHI81502.1"/>
    </source>
</evidence>
<keyword evidence="1" id="KW-1133">Transmembrane helix</keyword>
<dbReference type="EMBL" id="BNED01000005">
    <property type="protein sequence ID" value="GHI81502.1"/>
    <property type="molecule type" value="Genomic_DNA"/>
</dbReference>
<feature type="transmembrane region" description="Helical" evidence="1">
    <location>
        <begin position="192"/>
        <end position="211"/>
    </location>
</feature>
<keyword evidence="1" id="KW-0472">Membrane</keyword>
<feature type="transmembrane region" description="Helical" evidence="1">
    <location>
        <begin position="69"/>
        <end position="89"/>
    </location>
</feature>
<name>A0ABQ3TMC8_9ACTN</name>
<organism evidence="2 3">
    <name type="scientific">Streptomyces spororaveus</name>
    <dbReference type="NCBI Taxonomy" id="284039"/>
    <lineage>
        <taxon>Bacteria</taxon>
        <taxon>Bacillati</taxon>
        <taxon>Actinomycetota</taxon>
        <taxon>Actinomycetes</taxon>
        <taxon>Kitasatosporales</taxon>
        <taxon>Streptomycetaceae</taxon>
        <taxon>Streptomyces</taxon>
    </lineage>
</organism>
<feature type="transmembrane region" description="Helical" evidence="1">
    <location>
        <begin position="125"/>
        <end position="150"/>
    </location>
</feature>
<keyword evidence="1" id="KW-0812">Transmembrane</keyword>
<keyword evidence="3" id="KW-1185">Reference proteome</keyword>
<protein>
    <recommendedName>
        <fullName evidence="4">ABC-2 type transport system permease protein</fullName>
    </recommendedName>
</protein>
<feature type="transmembrane region" description="Helical" evidence="1">
    <location>
        <begin position="240"/>
        <end position="267"/>
    </location>
</feature>
<proteinExistence type="predicted"/>
<gene>
    <name evidence="2" type="ORF">Sspor_70630</name>
</gene>
<evidence type="ECO:0000256" key="1">
    <source>
        <dbReference type="SAM" id="Phobius"/>
    </source>
</evidence>
<feature type="transmembrane region" description="Helical" evidence="1">
    <location>
        <begin position="333"/>
        <end position="355"/>
    </location>
</feature>
<accession>A0ABQ3TMC8</accession>
<dbReference type="InterPro" id="IPR046264">
    <property type="entry name" value="DUF6297"/>
</dbReference>